<dbReference type="Proteomes" id="UP000054549">
    <property type="component" value="Unassembled WGS sequence"/>
</dbReference>
<feature type="region of interest" description="Disordered" evidence="1">
    <location>
        <begin position="377"/>
        <end position="398"/>
    </location>
</feature>
<dbReference type="HOGENOM" id="CLU_538565_0_0_1"/>
<feature type="compositionally biased region" description="Basic and acidic residues" evidence="1">
    <location>
        <begin position="474"/>
        <end position="486"/>
    </location>
</feature>
<evidence type="ECO:0000256" key="1">
    <source>
        <dbReference type="SAM" id="MobiDB-lite"/>
    </source>
</evidence>
<dbReference type="EMBL" id="KN818252">
    <property type="protein sequence ID" value="KIL64076.1"/>
    <property type="molecule type" value="Genomic_DNA"/>
</dbReference>
<sequence length="506" mass="55429">MSSDSVWSFSMASAFDDNDSTEEEESQAKYPAQLQEQRIKDLDISSREDTVNYQPNPFSIAKINAASRSKNSISLVRNAAGQSGNDTLTSMPSRKPLETRRQTDIRTAFRKQALKSCHAGTRPSQSAIFTSDISLNSVSASDATSSDLGVTTDSDLIGDYAERVMPFKGAPFTEQRSPVTKPRATMSSMPHILDPVNPDQNHAGDITYMDAPTPNYYGAGTPAVLQPRSTPLHGSPRRLSLKPSFITQKKEKYEHRHRSSPPISGRFAGSTTLKSSTPGSQHVDLSLRSRTNHGLFATLHGTASPATHNLSRSPFSAPLGAKPAGPPAPASDEFDFASDDTLVASPIRRPTALHLYGATEARAMSSARTVNQTLHDPDEEWSTMPQRKKPKTSAQGMKRDRRTGYFSVNPGLIDGTKKIGVSANSSQRIIKFLPPPLRSVPEYTCSRVNDDRSDHPQITFNQGMNVSTKPSSRLMDHPTDDSERSVQVDTDGIARRYRQSQALRQK</sequence>
<proteinExistence type="predicted"/>
<feature type="region of interest" description="Disordered" evidence="1">
    <location>
        <begin position="303"/>
        <end position="335"/>
    </location>
</feature>
<feature type="region of interest" description="Disordered" evidence="1">
    <location>
        <begin position="447"/>
        <end position="506"/>
    </location>
</feature>
<organism evidence="2 3">
    <name type="scientific">Amanita muscaria (strain Koide BX008)</name>
    <dbReference type="NCBI Taxonomy" id="946122"/>
    <lineage>
        <taxon>Eukaryota</taxon>
        <taxon>Fungi</taxon>
        <taxon>Dikarya</taxon>
        <taxon>Basidiomycota</taxon>
        <taxon>Agaricomycotina</taxon>
        <taxon>Agaricomycetes</taxon>
        <taxon>Agaricomycetidae</taxon>
        <taxon>Agaricales</taxon>
        <taxon>Pluteineae</taxon>
        <taxon>Amanitaceae</taxon>
        <taxon>Amanita</taxon>
    </lineage>
</organism>
<feature type="compositionally biased region" description="Acidic residues" evidence="1">
    <location>
        <begin position="16"/>
        <end position="25"/>
    </location>
</feature>
<feature type="region of interest" description="Disordered" evidence="1">
    <location>
        <begin position="220"/>
        <end position="284"/>
    </location>
</feature>
<feature type="compositionally biased region" description="Polar residues" evidence="1">
    <location>
        <begin position="1"/>
        <end position="11"/>
    </location>
</feature>
<feature type="compositionally biased region" description="Polar residues" evidence="1">
    <location>
        <begin position="456"/>
        <end position="471"/>
    </location>
</feature>
<accession>A0A0C2X486</accession>
<dbReference type="InParanoid" id="A0A0C2X486"/>
<name>A0A0C2X486_AMAMK</name>
<dbReference type="AlphaFoldDB" id="A0A0C2X486"/>
<dbReference type="STRING" id="946122.A0A0C2X486"/>
<reference evidence="2 3" key="1">
    <citation type="submission" date="2014-04" db="EMBL/GenBank/DDBJ databases">
        <title>Evolutionary Origins and Diversification of the Mycorrhizal Mutualists.</title>
        <authorList>
            <consortium name="DOE Joint Genome Institute"/>
            <consortium name="Mycorrhizal Genomics Consortium"/>
            <person name="Kohler A."/>
            <person name="Kuo A."/>
            <person name="Nagy L.G."/>
            <person name="Floudas D."/>
            <person name="Copeland A."/>
            <person name="Barry K.W."/>
            <person name="Cichocki N."/>
            <person name="Veneault-Fourrey C."/>
            <person name="LaButti K."/>
            <person name="Lindquist E.A."/>
            <person name="Lipzen A."/>
            <person name="Lundell T."/>
            <person name="Morin E."/>
            <person name="Murat C."/>
            <person name="Riley R."/>
            <person name="Ohm R."/>
            <person name="Sun H."/>
            <person name="Tunlid A."/>
            <person name="Henrissat B."/>
            <person name="Grigoriev I.V."/>
            <person name="Hibbett D.S."/>
            <person name="Martin F."/>
        </authorList>
    </citation>
    <scope>NUCLEOTIDE SEQUENCE [LARGE SCALE GENOMIC DNA]</scope>
    <source>
        <strain evidence="2 3">Koide BX008</strain>
    </source>
</reference>
<feature type="compositionally biased region" description="Polar residues" evidence="1">
    <location>
        <begin position="80"/>
        <end position="92"/>
    </location>
</feature>
<evidence type="ECO:0000313" key="2">
    <source>
        <dbReference type="EMBL" id="KIL64076.1"/>
    </source>
</evidence>
<feature type="compositionally biased region" description="Polar residues" evidence="1">
    <location>
        <begin position="304"/>
        <end position="314"/>
    </location>
</feature>
<feature type="region of interest" description="Disordered" evidence="1">
    <location>
        <begin position="80"/>
        <end position="99"/>
    </location>
</feature>
<gene>
    <name evidence="2" type="ORF">M378DRAFT_198529</name>
</gene>
<evidence type="ECO:0000313" key="3">
    <source>
        <dbReference type="Proteomes" id="UP000054549"/>
    </source>
</evidence>
<feature type="compositionally biased region" description="Polar residues" evidence="1">
    <location>
        <begin position="269"/>
        <end position="280"/>
    </location>
</feature>
<protein>
    <submittedName>
        <fullName evidence="2">Uncharacterized protein</fullName>
    </submittedName>
</protein>
<dbReference type="OrthoDB" id="3271131at2759"/>
<keyword evidence="3" id="KW-1185">Reference proteome</keyword>
<feature type="region of interest" description="Disordered" evidence="1">
    <location>
        <begin position="1"/>
        <end position="39"/>
    </location>
</feature>